<dbReference type="PANTHER" id="PTHR47197:SF3">
    <property type="entry name" value="DIHYDRO-HEME D1 DEHYDROGENASE"/>
    <property type="match status" value="1"/>
</dbReference>
<gene>
    <name evidence="1" type="ORF">F1649_22220</name>
</gene>
<dbReference type="Proteomes" id="UP000322918">
    <property type="component" value="Unassembled WGS sequence"/>
</dbReference>
<dbReference type="OrthoDB" id="9803927at2"/>
<dbReference type="InterPro" id="IPR011048">
    <property type="entry name" value="Haem_d1_sf"/>
</dbReference>
<name>A0A5M9GNK3_9SPHI</name>
<organism evidence="1 2">
    <name type="scientific">Arcticibacter tournemirensis</name>
    <dbReference type="NCBI Taxonomy" id="699437"/>
    <lineage>
        <taxon>Bacteria</taxon>
        <taxon>Pseudomonadati</taxon>
        <taxon>Bacteroidota</taxon>
        <taxon>Sphingobacteriia</taxon>
        <taxon>Sphingobacteriales</taxon>
        <taxon>Sphingobacteriaceae</taxon>
        <taxon>Arcticibacter</taxon>
    </lineage>
</organism>
<dbReference type="AlphaFoldDB" id="A0A5M9GNK3"/>
<dbReference type="PROSITE" id="PS51257">
    <property type="entry name" value="PROKAR_LIPOPROTEIN"/>
    <property type="match status" value="1"/>
</dbReference>
<evidence type="ECO:0000313" key="2">
    <source>
        <dbReference type="Proteomes" id="UP000322918"/>
    </source>
</evidence>
<comment type="caution">
    <text evidence="1">The sequence shown here is derived from an EMBL/GenBank/DDBJ whole genome shotgun (WGS) entry which is preliminary data.</text>
</comment>
<keyword evidence="2" id="KW-1185">Reference proteome</keyword>
<dbReference type="InterPro" id="IPR015943">
    <property type="entry name" value="WD40/YVTN_repeat-like_dom_sf"/>
</dbReference>
<dbReference type="EMBL" id="VWNE01000062">
    <property type="protein sequence ID" value="KAA8474384.1"/>
    <property type="molecule type" value="Genomic_DNA"/>
</dbReference>
<sequence length="352" mass="37389">MKNIAFLVAIAAVSFTTLSSCNKDDKGDMSMDKNIDYPAAYVVNGESATVSIIKLSDNTVSETFDIMNSGGNMIMWPHHIYNHQDHLTIGVPGMDLSAGHTGGMAGMKGRILILDAKKGTILKDIETPAMNHNAVYSPDGTEIWTTQMAMDGKVLVYDATTYAVKNTISVGEDPAEVTFSMDGTKAYVCNGGSGTVSVISPSAKTVVATLTVGDDPVGAWPAGNGKMYVDNEASQTISVIDVATNTVSETVSLGFMPGFAAHNASKNELWVTDPMNGKVHYWTWDNAMSMWMHAGVFNTGAGAHAIVFTQDGNTAYVTNQESNTVSVINVSSHAVTKTLNVGKKPNGLVIKM</sequence>
<dbReference type="InterPro" id="IPR011964">
    <property type="entry name" value="YVTN_b-propeller_repeat"/>
</dbReference>
<accession>A0A5M9GNK3</accession>
<proteinExistence type="predicted"/>
<protein>
    <submittedName>
        <fullName evidence="1">DUF1513 domain-containing protein</fullName>
    </submittedName>
</protein>
<dbReference type="Gene3D" id="2.130.10.10">
    <property type="entry name" value="YVTN repeat-like/Quinoprotein amine dehydrogenase"/>
    <property type="match status" value="2"/>
</dbReference>
<dbReference type="PANTHER" id="PTHR47197">
    <property type="entry name" value="PROTEIN NIRF"/>
    <property type="match status" value="1"/>
</dbReference>
<dbReference type="InterPro" id="IPR051200">
    <property type="entry name" value="Host-pathogen_enzymatic-act"/>
</dbReference>
<evidence type="ECO:0000313" key="1">
    <source>
        <dbReference type="EMBL" id="KAA8474384.1"/>
    </source>
</evidence>
<dbReference type="SUPFAM" id="SSF51004">
    <property type="entry name" value="C-terminal (heme d1) domain of cytochrome cd1-nitrite reductase"/>
    <property type="match status" value="1"/>
</dbReference>
<dbReference type="NCBIfam" id="TIGR02276">
    <property type="entry name" value="beta_rpt_yvtn"/>
    <property type="match status" value="3"/>
</dbReference>
<dbReference type="RefSeq" id="WP_141815670.1">
    <property type="nucleotide sequence ID" value="NZ_VFPL01000001.1"/>
</dbReference>
<reference evidence="1 2" key="1">
    <citation type="submission" date="2019-09" db="EMBL/GenBank/DDBJ databases">
        <title>Pararcticibacter amylolyticus gen. nov., sp. nov., isolated from a rottenly hemp rope, and reclassification of Pedobacter tournemirensis as Pararcticibacter tournemirensis comb. nov.</title>
        <authorList>
            <person name="Cai Y."/>
        </authorList>
    </citation>
    <scope>NUCLEOTIDE SEQUENCE [LARGE SCALE GENOMIC DNA]</scope>
    <source>
        <strain evidence="1 2">TF5-37.2-LB10</strain>
    </source>
</reference>